<dbReference type="SUPFAM" id="SSF88946">
    <property type="entry name" value="Sigma2 domain of RNA polymerase sigma factors"/>
    <property type="match status" value="1"/>
</dbReference>
<dbReference type="Gene3D" id="1.10.10.10">
    <property type="entry name" value="Winged helix-like DNA-binding domain superfamily/Winged helix DNA-binding domain"/>
    <property type="match status" value="1"/>
</dbReference>
<evidence type="ECO:0000313" key="9">
    <source>
        <dbReference type="Proteomes" id="UP000070449"/>
    </source>
</evidence>
<dbReference type="GO" id="GO:0006352">
    <property type="term" value="P:DNA-templated transcription initiation"/>
    <property type="evidence" value="ECO:0007669"/>
    <property type="project" value="InterPro"/>
</dbReference>
<gene>
    <name evidence="8" type="primary">sigW_1</name>
    <name evidence="8" type="ORF">UZ20_WS6002000979</name>
</gene>
<dbReference type="Pfam" id="PF04542">
    <property type="entry name" value="Sigma70_r2"/>
    <property type="match status" value="1"/>
</dbReference>
<dbReference type="InterPro" id="IPR013324">
    <property type="entry name" value="RNA_pol_sigma_r3/r4-like"/>
</dbReference>
<dbReference type="InterPro" id="IPR036388">
    <property type="entry name" value="WH-like_DNA-bd_sf"/>
</dbReference>
<dbReference type="STRING" id="1617427.UZ20_WS6002000979"/>
<keyword evidence="2" id="KW-0805">Transcription regulation</keyword>
<keyword evidence="3" id="KW-0731">Sigma factor</keyword>
<dbReference type="PANTHER" id="PTHR43133">
    <property type="entry name" value="RNA POLYMERASE ECF-TYPE SIGMA FACTO"/>
    <property type="match status" value="1"/>
</dbReference>
<dbReference type="GO" id="GO:0016987">
    <property type="term" value="F:sigma factor activity"/>
    <property type="evidence" value="ECO:0007669"/>
    <property type="project" value="UniProtKB-KW"/>
</dbReference>
<keyword evidence="4" id="KW-0238">DNA-binding</keyword>
<comment type="caution">
    <text evidence="8">The sequence shown here is derived from an EMBL/GenBank/DDBJ whole genome shotgun (WGS) entry which is preliminary data.</text>
</comment>
<proteinExistence type="inferred from homology"/>
<evidence type="ECO:0000256" key="5">
    <source>
        <dbReference type="ARBA" id="ARBA00023163"/>
    </source>
</evidence>
<evidence type="ECO:0000256" key="2">
    <source>
        <dbReference type="ARBA" id="ARBA00023015"/>
    </source>
</evidence>
<comment type="similarity">
    <text evidence="1">Belongs to the sigma-70 factor family. ECF subfamily.</text>
</comment>
<feature type="domain" description="RNA polymerase sigma-70 region 2" evidence="6">
    <location>
        <begin position="19"/>
        <end position="86"/>
    </location>
</feature>
<evidence type="ECO:0000256" key="4">
    <source>
        <dbReference type="ARBA" id="ARBA00023125"/>
    </source>
</evidence>
<dbReference type="Pfam" id="PF08281">
    <property type="entry name" value="Sigma70_r4_2"/>
    <property type="match status" value="1"/>
</dbReference>
<evidence type="ECO:0000256" key="3">
    <source>
        <dbReference type="ARBA" id="ARBA00023082"/>
    </source>
</evidence>
<dbReference type="InterPro" id="IPR007627">
    <property type="entry name" value="RNA_pol_sigma70_r2"/>
</dbReference>
<keyword evidence="5" id="KW-0804">Transcription</keyword>
<evidence type="ECO:0000259" key="7">
    <source>
        <dbReference type="Pfam" id="PF08281"/>
    </source>
</evidence>
<dbReference type="AlphaFoldDB" id="A0A136KF78"/>
<dbReference type="GO" id="GO:0003677">
    <property type="term" value="F:DNA binding"/>
    <property type="evidence" value="ECO:0007669"/>
    <property type="project" value="UniProtKB-KW"/>
</dbReference>
<evidence type="ECO:0000259" key="6">
    <source>
        <dbReference type="Pfam" id="PF04542"/>
    </source>
</evidence>
<dbReference type="EMBL" id="JYPD01000026">
    <property type="protein sequence ID" value="KXK08069.1"/>
    <property type="molecule type" value="Genomic_DNA"/>
</dbReference>
<dbReference type="InterPro" id="IPR014284">
    <property type="entry name" value="RNA_pol_sigma-70_dom"/>
</dbReference>
<dbReference type="SUPFAM" id="SSF88659">
    <property type="entry name" value="Sigma3 and sigma4 domains of RNA polymerase sigma factors"/>
    <property type="match status" value="1"/>
</dbReference>
<sequence length="174" mass="20266">MIDLISSAKSGDKQALAELYRANIVWLYSYIRFRVDSNSAAEDICSEVFVKAFTNIAKFRAESSFKTWLFAITRNELAKYYKNESRYVHLPEGHEDYRVEESGTIKSDYRLQSIMTKLNNRYRTILELIYLSRFSLQEAAESMGIKTNTAKVLHHRALKSAQKIALEYRNDNEN</sequence>
<protein>
    <submittedName>
        <fullName evidence="8">ECF RNA polymerase sigma factor SigW</fullName>
    </submittedName>
</protein>
<dbReference type="NCBIfam" id="TIGR02937">
    <property type="entry name" value="sigma70-ECF"/>
    <property type="match status" value="1"/>
</dbReference>
<evidence type="ECO:0000313" key="8">
    <source>
        <dbReference type="EMBL" id="KXK08069.1"/>
    </source>
</evidence>
<name>A0A136KF78_9BACT</name>
<evidence type="ECO:0000256" key="1">
    <source>
        <dbReference type="ARBA" id="ARBA00010641"/>
    </source>
</evidence>
<feature type="domain" description="RNA polymerase sigma factor 70 region 4 type 2" evidence="7">
    <location>
        <begin position="110"/>
        <end position="159"/>
    </location>
</feature>
<dbReference type="InterPro" id="IPR013325">
    <property type="entry name" value="RNA_pol_sigma_r2"/>
</dbReference>
<reference evidence="8 9" key="1">
    <citation type="submission" date="2015-02" db="EMBL/GenBank/DDBJ databases">
        <title>Improved understanding of the partial-nitritation anammox process through 23 genomes representing the majority of the microbial community.</title>
        <authorList>
            <person name="Speth D.R."/>
            <person name="In T Zandt M."/>
            <person name="Guerrero Cruz S."/>
            <person name="Jetten M.S."/>
            <person name="Dutilh B.E."/>
        </authorList>
    </citation>
    <scope>NUCLEOTIDE SEQUENCE [LARGE SCALE GENOMIC DNA]</scope>
    <source>
        <strain evidence="8">OLB21</strain>
    </source>
</reference>
<dbReference type="PANTHER" id="PTHR43133:SF8">
    <property type="entry name" value="RNA POLYMERASE SIGMA FACTOR HI_1459-RELATED"/>
    <property type="match status" value="1"/>
</dbReference>
<dbReference type="InterPro" id="IPR039425">
    <property type="entry name" value="RNA_pol_sigma-70-like"/>
</dbReference>
<dbReference type="CDD" id="cd06171">
    <property type="entry name" value="Sigma70_r4"/>
    <property type="match status" value="1"/>
</dbReference>
<dbReference type="Gene3D" id="1.10.1740.10">
    <property type="match status" value="1"/>
</dbReference>
<accession>A0A136KF78</accession>
<dbReference type="Proteomes" id="UP000070449">
    <property type="component" value="Unassembled WGS sequence"/>
</dbReference>
<organism evidence="8 9">
    <name type="scientific">candidate division WS6 bacterium OLB21</name>
    <dbReference type="NCBI Taxonomy" id="1617427"/>
    <lineage>
        <taxon>Bacteria</taxon>
        <taxon>Candidatus Dojkabacteria</taxon>
    </lineage>
</organism>
<dbReference type="InterPro" id="IPR013249">
    <property type="entry name" value="RNA_pol_sigma70_r4_t2"/>
</dbReference>